<organism evidence="3 4">
    <name type="scientific">Ramlibacter alkalitolerans</name>
    <dbReference type="NCBI Taxonomy" id="2039631"/>
    <lineage>
        <taxon>Bacteria</taxon>
        <taxon>Pseudomonadati</taxon>
        <taxon>Pseudomonadota</taxon>
        <taxon>Betaproteobacteria</taxon>
        <taxon>Burkholderiales</taxon>
        <taxon>Comamonadaceae</taxon>
        <taxon>Ramlibacter</taxon>
    </lineage>
</organism>
<protein>
    <recommendedName>
        <fullName evidence="5">RapA2 cadherin-like domain-containing protein</fullName>
    </recommendedName>
</protein>
<evidence type="ECO:0000313" key="4">
    <source>
        <dbReference type="Proteomes" id="UP000622707"/>
    </source>
</evidence>
<keyword evidence="4" id="KW-1185">Reference proteome</keyword>
<dbReference type="Pfam" id="PF17963">
    <property type="entry name" value="Big_9"/>
    <property type="match status" value="2"/>
</dbReference>
<comment type="caution">
    <text evidence="3">The sequence shown here is derived from an EMBL/GenBank/DDBJ whole genome shotgun (WGS) entry which is preliminary data.</text>
</comment>
<dbReference type="Proteomes" id="UP000622707">
    <property type="component" value="Unassembled WGS sequence"/>
</dbReference>
<reference evidence="3 4" key="1">
    <citation type="journal article" date="2017" name="Int. J. Syst. Evol. Microbiol.">
        <title>Ramlibacter alkalitolerans sp. nov., alkali-tolerant bacterium isolated from soil of ginseng.</title>
        <authorList>
            <person name="Lee D.H."/>
            <person name="Cha C.J."/>
        </authorList>
    </citation>
    <scope>NUCLEOTIDE SEQUENCE [LARGE SCALE GENOMIC DNA]</scope>
    <source>
        <strain evidence="3 4">KACC 19305</strain>
    </source>
</reference>
<dbReference type="RefSeq" id="WP_201686806.1">
    <property type="nucleotide sequence ID" value="NZ_JAEQND010000001.1"/>
</dbReference>
<feature type="chain" id="PRO_5047131876" description="RapA2 cadherin-like domain-containing protein" evidence="2">
    <location>
        <begin position="27"/>
        <end position="883"/>
    </location>
</feature>
<evidence type="ECO:0000256" key="1">
    <source>
        <dbReference type="SAM" id="MobiDB-lite"/>
    </source>
</evidence>
<name>A0ABS1JH61_9BURK</name>
<feature type="region of interest" description="Disordered" evidence="1">
    <location>
        <begin position="400"/>
        <end position="420"/>
    </location>
</feature>
<proteinExistence type="predicted"/>
<gene>
    <name evidence="3" type="ORF">JI746_00405</name>
</gene>
<evidence type="ECO:0000313" key="3">
    <source>
        <dbReference type="EMBL" id="MBL0423554.1"/>
    </source>
</evidence>
<accession>A0ABS1JH61</accession>
<feature type="signal peptide" evidence="2">
    <location>
        <begin position="1"/>
        <end position="26"/>
    </location>
</feature>
<evidence type="ECO:0000256" key="2">
    <source>
        <dbReference type="SAM" id="SignalP"/>
    </source>
</evidence>
<keyword evidence="2" id="KW-0732">Signal</keyword>
<dbReference type="Gene3D" id="2.60.40.3440">
    <property type="match status" value="1"/>
</dbReference>
<evidence type="ECO:0008006" key="5">
    <source>
        <dbReference type="Google" id="ProtNLM"/>
    </source>
</evidence>
<sequence length="883" mass="90676">MKPKRNLISAAVVLAIAAASASPAYAVLERMGPIDKSPTVGGFPSWFQDKTGVTLEFCAPSTQAELDGGWCLLLTGDTTVPENFPTTFFDEHFYFAADNVLLEPNSGFRARLVIAQEAAFNTVPIADGQQSVFQRHRIFLTRLPFDGDYRVITPYQDVTYTNQVAGERIFETNDIGIACADFLCSLDGPNGPWLLPSATAGGAEVPPMPDLLTAAPGTDPFFDSAVAQGAAPTGDPGTGKKYIADPARVGPITGSQLAPITVYDIDNQNPANTKGVARSQDHNTFRVEVRASQADGNGDLLMVLDGATNFTLQGRLMTGSIPGNLTGTRSTYKADASGNVTDLDVFTQASPTVVARIPGQPISPAVTPVVSFYDVACGGAITVDPLTGAEKVNPGPYTAPAGAPHNLANTGKDFWGQSSPGGLPPSHVCVEDTSSRNAAGQVVPSYYLVPVTDHVIINTAHYVGPENGTLTVNAVSSDPTAVLSVAGYGPAAAGSPGVSVGVGAGTGLELAGTAAQIIALKAPPSQVQVVSSKGGSVLRKVDTAHGVAQLVGAPSAVNDSASIDEDCSPASAASCAVGQGVTIDLLANDTVMLNGTVSSLRDVVAQNLATVTVSAQAPRLGSATVSADGFMTYVPSPNANGTDNVIYTVTVDGQASNQAVAAVTINAVNDVPVAASQTINGVAGRTGTINLLLGATDPDGATDVKDAVLTTWPAELGPQPTPVNGVISFTPAATGNFSFNFLVQDAAGAQSANTALGTITSVASESITFQGGSTQYTINKNRWIVQGTDTVRARQEISIVYTNGIARTGENCGVAGSENLPACVVGRVTLDGTGTFLFDQIISANSSQDPRGTFWSTRPTNIRAFSSKPVLGGSTASTGIFFK</sequence>
<dbReference type="EMBL" id="JAEQND010000001">
    <property type="protein sequence ID" value="MBL0423554.1"/>
    <property type="molecule type" value="Genomic_DNA"/>
</dbReference>